<dbReference type="KEGG" id="gsl:Gasu_32690"/>
<reference evidence="2" key="1">
    <citation type="journal article" date="2013" name="Science">
        <title>Gene transfer from bacteria and archaea facilitated evolution of an extremophilic eukaryote.</title>
        <authorList>
            <person name="Schonknecht G."/>
            <person name="Chen W.H."/>
            <person name="Ternes C.M."/>
            <person name="Barbier G.G."/>
            <person name="Shrestha R.P."/>
            <person name="Stanke M."/>
            <person name="Brautigam A."/>
            <person name="Baker B.J."/>
            <person name="Banfield J.F."/>
            <person name="Garavito R.M."/>
            <person name="Carr K."/>
            <person name="Wilkerson C."/>
            <person name="Rensing S.A."/>
            <person name="Gagneul D."/>
            <person name="Dickenson N.E."/>
            <person name="Oesterhelt C."/>
            <person name="Lercher M.J."/>
            <person name="Weber A.P."/>
        </authorList>
    </citation>
    <scope>NUCLEOTIDE SEQUENCE [LARGE SCALE GENOMIC DNA]</scope>
    <source>
        <strain evidence="2">074W</strain>
    </source>
</reference>
<evidence type="ECO:0000313" key="1">
    <source>
        <dbReference type="EMBL" id="EME29258.1"/>
    </source>
</evidence>
<evidence type="ECO:0000313" key="2">
    <source>
        <dbReference type="Proteomes" id="UP000030680"/>
    </source>
</evidence>
<dbReference type="EMBL" id="KB454510">
    <property type="protein sequence ID" value="EME29258.1"/>
    <property type="molecule type" value="Genomic_DNA"/>
</dbReference>
<name>M2Y043_GALSU</name>
<dbReference type="RefSeq" id="XP_005705778.1">
    <property type="nucleotide sequence ID" value="XM_005705721.1"/>
</dbReference>
<keyword evidence="2" id="KW-1185">Reference proteome</keyword>
<gene>
    <name evidence="1" type="ORF">Gasu_32690</name>
</gene>
<accession>M2Y043</accession>
<sequence>MGSIYDGLIGITGIFLLARQVILSNWFLERMEIFLDTIVSKIEMAMQELGRKKFLFVVQVLMYIHRVPIVTWKCSATLFILPCIIGNKLELRTDRLFTSYEIAFVHSLFINGIVTWDI</sequence>
<dbReference type="Gramene" id="EME29258">
    <property type="protein sequence ID" value="EME29258"/>
    <property type="gene ID" value="Gasu_32690"/>
</dbReference>
<dbReference type="AlphaFoldDB" id="M2Y043"/>
<protein>
    <submittedName>
        <fullName evidence="1">Uncharacterized protein</fullName>
    </submittedName>
</protein>
<dbReference type="GeneID" id="17088068"/>
<organism evidence="1 2">
    <name type="scientific">Galdieria sulphuraria</name>
    <name type="common">Red alga</name>
    <dbReference type="NCBI Taxonomy" id="130081"/>
    <lineage>
        <taxon>Eukaryota</taxon>
        <taxon>Rhodophyta</taxon>
        <taxon>Bangiophyceae</taxon>
        <taxon>Galdieriales</taxon>
        <taxon>Galdieriaceae</taxon>
        <taxon>Galdieria</taxon>
    </lineage>
</organism>
<dbReference type="Proteomes" id="UP000030680">
    <property type="component" value="Unassembled WGS sequence"/>
</dbReference>
<proteinExistence type="predicted"/>